<name>A0ABT5EKD1_9BACT</name>
<proteinExistence type="predicted"/>
<evidence type="ECO:0008006" key="4">
    <source>
        <dbReference type="Google" id="ProtNLM"/>
    </source>
</evidence>
<accession>A0ABT5EKD1</accession>
<comment type="caution">
    <text evidence="2">The sequence shown here is derived from an EMBL/GenBank/DDBJ whole genome shotgun (WGS) entry which is preliminary data.</text>
</comment>
<dbReference type="EMBL" id="JAQNDO010000001">
    <property type="protein sequence ID" value="MDC0741802.1"/>
    <property type="molecule type" value="Genomic_DNA"/>
</dbReference>
<dbReference type="NCBIfam" id="TIGR04201">
    <property type="entry name" value="Myxo_Cys_RPT"/>
    <property type="match status" value="1"/>
</dbReference>
<protein>
    <recommendedName>
        <fullName evidence="4">PEP-CTERM sorting domain-containing protein</fullName>
    </recommendedName>
</protein>
<feature type="chain" id="PRO_5046626116" description="PEP-CTERM sorting domain-containing protein" evidence="1">
    <location>
        <begin position="25"/>
        <end position="183"/>
    </location>
</feature>
<keyword evidence="3" id="KW-1185">Reference proteome</keyword>
<organism evidence="2 3">
    <name type="scientific">Polyangium mundeleinium</name>
    <dbReference type="NCBI Taxonomy" id="2995306"/>
    <lineage>
        <taxon>Bacteria</taxon>
        <taxon>Pseudomonadati</taxon>
        <taxon>Myxococcota</taxon>
        <taxon>Polyangia</taxon>
        <taxon>Polyangiales</taxon>
        <taxon>Polyangiaceae</taxon>
        <taxon>Polyangium</taxon>
    </lineage>
</organism>
<reference evidence="2 3" key="1">
    <citation type="submission" date="2022-11" db="EMBL/GenBank/DDBJ databases">
        <title>Minimal conservation of predation-associated metabolite biosynthetic gene clusters underscores biosynthetic potential of Myxococcota including descriptions for ten novel species: Archangium lansinium sp. nov., Myxococcus landrumus sp. nov., Nannocystis bai.</title>
        <authorList>
            <person name="Ahearne A."/>
            <person name="Stevens C."/>
            <person name="Dowd S."/>
        </authorList>
    </citation>
    <scope>NUCLEOTIDE SEQUENCE [LARGE SCALE GENOMIC DNA]</scope>
    <source>
        <strain evidence="2 3">RJM3</strain>
    </source>
</reference>
<dbReference type="RefSeq" id="WP_271917132.1">
    <property type="nucleotide sequence ID" value="NZ_JAQNDO010000001.1"/>
</dbReference>
<evidence type="ECO:0000256" key="1">
    <source>
        <dbReference type="SAM" id="SignalP"/>
    </source>
</evidence>
<feature type="signal peptide" evidence="1">
    <location>
        <begin position="1"/>
        <end position="24"/>
    </location>
</feature>
<sequence length="183" mass="18752">MKRSSFWIAVFGLSAFAFVTPARADVVGPPPDDCPEGTEGATCHGGPYCSPVECTSDAECGNGETCKDKPLCVSTISCAGLLPPDANPMDYERAKIESPCPNGNECTQGATCKTQKVCVPAASSSGSASSSDSEGACGCRLAPSAPREASFGALALGALGAATFARRRQRAEAAPRASRQRRA</sequence>
<keyword evidence="1" id="KW-0732">Signal</keyword>
<gene>
    <name evidence="2" type="ORF">POL67_10625</name>
</gene>
<dbReference type="Proteomes" id="UP001221411">
    <property type="component" value="Unassembled WGS sequence"/>
</dbReference>
<evidence type="ECO:0000313" key="2">
    <source>
        <dbReference type="EMBL" id="MDC0741802.1"/>
    </source>
</evidence>
<evidence type="ECO:0000313" key="3">
    <source>
        <dbReference type="Proteomes" id="UP001221411"/>
    </source>
</evidence>
<dbReference type="InterPro" id="IPR026435">
    <property type="entry name" value="Myxo_Cys_rpt"/>
</dbReference>